<organism evidence="9 10">
    <name type="scientific">Paraburkholderia phenazinium</name>
    <dbReference type="NCBI Taxonomy" id="60549"/>
    <lineage>
        <taxon>Bacteria</taxon>
        <taxon>Pseudomonadati</taxon>
        <taxon>Pseudomonadota</taxon>
        <taxon>Betaproteobacteria</taxon>
        <taxon>Burkholderiales</taxon>
        <taxon>Burkholderiaceae</taxon>
        <taxon>Paraburkholderia</taxon>
    </lineage>
</organism>
<evidence type="ECO:0000256" key="6">
    <source>
        <dbReference type="ARBA" id="ARBA00023159"/>
    </source>
</evidence>
<proteinExistence type="predicted"/>
<dbReference type="Pfam" id="PF05247">
    <property type="entry name" value="FlhD"/>
    <property type="match status" value="1"/>
</dbReference>
<keyword evidence="9" id="KW-0969">Cilium</keyword>
<name>A0A1G8ITE7_9BURK</name>
<keyword evidence="6" id="KW-0010">Activator</keyword>
<gene>
    <name evidence="9" type="ORF">SAMN05216466_1196</name>
</gene>
<keyword evidence="3" id="KW-0805">Transcription regulation</keyword>
<keyword evidence="5" id="KW-1015">Disulfide bond</keyword>
<keyword evidence="9" id="KW-0966">Cell projection</keyword>
<comment type="function">
    <text evidence="8">Functions in complex with FlhC as a master transcriptional regulator that regulates transcription of several flagellar and non-flagellar operons by binding to their promoter region. Activates expression of class 2 flagellar genes, including fliA, which is a flagellum-specific sigma factor that turns on the class 3 genes. Also regulates genes whose products function in a variety of physiological pathways.</text>
</comment>
<dbReference type="GO" id="GO:0003677">
    <property type="term" value="F:DNA binding"/>
    <property type="evidence" value="ECO:0007669"/>
    <property type="project" value="UniProtKB-KW"/>
</dbReference>
<evidence type="ECO:0000256" key="4">
    <source>
        <dbReference type="ARBA" id="ARBA00023125"/>
    </source>
</evidence>
<protein>
    <submittedName>
        <fullName evidence="9">Flagellar transcriptional activator FlhD</fullName>
    </submittedName>
</protein>
<accession>A0A1G8ITE7</accession>
<evidence type="ECO:0000313" key="10">
    <source>
        <dbReference type="Proteomes" id="UP000199706"/>
    </source>
</evidence>
<dbReference type="EMBL" id="FNCJ01000019">
    <property type="protein sequence ID" value="SDI22234.1"/>
    <property type="molecule type" value="Genomic_DNA"/>
</dbReference>
<keyword evidence="1" id="KW-0963">Cytoplasm</keyword>
<dbReference type="Proteomes" id="UP000199706">
    <property type="component" value="Unassembled WGS sequence"/>
</dbReference>
<keyword evidence="2" id="KW-1005">Bacterial flagellum biogenesis</keyword>
<sequence>MGRDTHRLIREMNLSYLLLIQRLLIEDKATGMSSIGVSSEVADLLVGLSLKEIARLASVSQILSSFRFHDHTVLSALTHSQVGSAVTARASTYEPVVQSA</sequence>
<evidence type="ECO:0000256" key="7">
    <source>
        <dbReference type="ARBA" id="ARBA00023163"/>
    </source>
</evidence>
<keyword evidence="9" id="KW-0282">Flagellum</keyword>
<keyword evidence="4" id="KW-0238">DNA-binding</keyword>
<dbReference type="InterPro" id="IPR023559">
    <property type="entry name" value="Flagellar_FlhD"/>
</dbReference>
<evidence type="ECO:0000256" key="1">
    <source>
        <dbReference type="ARBA" id="ARBA00022490"/>
    </source>
</evidence>
<evidence type="ECO:0000313" key="9">
    <source>
        <dbReference type="EMBL" id="SDI22234.1"/>
    </source>
</evidence>
<dbReference type="AlphaFoldDB" id="A0A1G8ITE7"/>
<dbReference type="InterPro" id="IPR036194">
    <property type="entry name" value="FlhD_sf"/>
</dbReference>
<dbReference type="OrthoDB" id="9104845at2"/>
<reference evidence="9 10" key="1">
    <citation type="submission" date="2016-10" db="EMBL/GenBank/DDBJ databases">
        <authorList>
            <person name="de Groot N.N."/>
        </authorList>
    </citation>
    <scope>NUCLEOTIDE SEQUENCE [LARGE SCALE GENOMIC DNA]</scope>
    <source>
        <strain evidence="9 10">LMG 2247</strain>
    </source>
</reference>
<keyword evidence="7" id="KW-0804">Transcription</keyword>
<evidence type="ECO:0000256" key="8">
    <source>
        <dbReference type="ARBA" id="ARBA00025431"/>
    </source>
</evidence>
<dbReference type="GO" id="GO:0045893">
    <property type="term" value="P:positive regulation of DNA-templated transcription"/>
    <property type="evidence" value="ECO:0007669"/>
    <property type="project" value="InterPro"/>
</dbReference>
<dbReference type="RefSeq" id="WP_090691224.1">
    <property type="nucleotide sequence ID" value="NZ_CADERL010000008.1"/>
</dbReference>
<evidence type="ECO:0000256" key="3">
    <source>
        <dbReference type="ARBA" id="ARBA00023015"/>
    </source>
</evidence>
<evidence type="ECO:0000256" key="2">
    <source>
        <dbReference type="ARBA" id="ARBA00022795"/>
    </source>
</evidence>
<dbReference type="SUPFAM" id="SSF63592">
    <property type="entry name" value="Flagellar transcriptional activator FlhD"/>
    <property type="match status" value="1"/>
</dbReference>
<dbReference type="Gene3D" id="1.10.4000.10">
    <property type="entry name" value="Flagellar transcriptional activator FlhD"/>
    <property type="match status" value="1"/>
</dbReference>
<dbReference type="GO" id="GO:0044780">
    <property type="term" value="P:bacterial-type flagellum assembly"/>
    <property type="evidence" value="ECO:0007669"/>
    <property type="project" value="InterPro"/>
</dbReference>
<evidence type="ECO:0000256" key="5">
    <source>
        <dbReference type="ARBA" id="ARBA00023157"/>
    </source>
</evidence>